<comment type="caution">
    <text evidence="2">The sequence shown here is derived from an EMBL/GenBank/DDBJ whole genome shotgun (WGS) entry which is preliminary data.</text>
</comment>
<evidence type="ECO:0000313" key="2">
    <source>
        <dbReference type="EMBL" id="PSB22106.1"/>
    </source>
</evidence>
<protein>
    <submittedName>
        <fullName evidence="2">Uncharacterized protein</fullName>
    </submittedName>
</protein>
<organism evidence="2 3">
    <name type="scientific">Phormidesmis priestleyi ULC007</name>
    <dbReference type="NCBI Taxonomy" id="1920490"/>
    <lineage>
        <taxon>Bacteria</taxon>
        <taxon>Bacillati</taxon>
        <taxon>Cyanobacteriota</taxon>
        <taxon>Cyanophyceae</taxon>
        <taxon>Leptolyngbyales</taxon>
        <taxon>Leptolyngbyaceae</taxon>
        <taxon>Phormidesmis</taxon>
    </lineage>
</organism>
<feature type="region of interest" description="Disordered" evidence="1">
    <location>
        <begin position="356"/>
        <end position="383"/>
    </location>
</feature>
<reference evidence="2 3" key="1">
    <citation type="submission" date="2018-02" db="EMBL/GenBank/DDBJ databases">
        <authorList>
            <person name="Cohen D.B."/>
            <person name="Kent A.D."/>
        </authorList>
    </citation>
    <scope>NUCLEOTIDE SEQUENCE [LARGE SCALE GENOMIC DNA]</scope>
    <source>
        <strain evidence="2 3">ULC007</strain>
    </source>
</reference>
<accession>A0A2T1DNP2</accession>
<reference evidence="2 3" key="2">
    <citation type="submission" date="2018-03" db="EMBL/GenBank/DDBJ databases">
        <title>The ancient ancestry and fast evolution of plastids.</title>
        <authorList>
            <person name="Moore K.R."/>
            <person name="Magnabosco C."/>
            <person name="Momper L."/>
            <person name="Gold D.A."/>
            <person name="Bosak T."/>
            <person name="Fournier G.P."/>
        </authorList>
    </citation>
    <scope>NUCLEOTIDE SEQUENCE [LARGE SCALE GENOMIC DNA]</scope>
    <source>
        <strain evidence="2 3">ULC007</strain>
    </source>
</reference>
<dbReference type="EMBL" id="PVWG01000001">
    <property type="protein sequence ID" value="PSB22106.1"/>
    <property type="molecule type" value="Genomic_DNA"/>
</dbReference>
<evidence type="ECO:0000313" key="3">
    <source>
        <dbReference type="Proteomes" id="UP000238634"/>
    </source>
</evidence>
<proteinExistence type="predicted"/>
<sequence>MPEMEYWEFLLQKEGDRSWLPLESPDVEILEGRYRVVARSSRKNSNVEVRIIHQATVEVPPKRRTQQRSNRTNVDGLVVVIPYTTLKPGTWELNCSGDLMSELMGNSWQYSVQLHVVAIEAEEEWEPDWQTPSEPVESTIDVTDPIPESATSDLPEIPIEPDAATGSSVDRLLQITEQLAQETQRVAQLPPLQIVLTQETYIARRGQPLTLSGQIIPVTEAEASVVLAQAEIKICFRDPQSAQVLLETRESILNQPIPTPITCRLTLPSEFKTQLILGEVTLYDLTSDPPIALANQSFTLTADADELLETIANHPIADEEELEQSLESAANPEPPPASPSLNLTFLNLVSAPKETPSFKYASDQPLPPQLHQSASAPEGKRGLDLPSFAAPIIESASAEAAIVPEVENADAIATPTQPQLTDVSELEALPEAQTPGAISKVSPVQSAFQALNIQGRFLDRLNSLASDTELSEELREAAPQPESAVLVEESASDGAAVPSDNSEVAMLPSSLEEDLLNQEVLVDEYEEREELLVEDIPTLQRPLQTSAPQISNPLLLPTDEDVPTPSLDVASEELIAGQAIVVRAKLPNLRPRFYVKFWINDRQTRALLDGPRWLVDFAPNGLGDLEASTQLTVPFGSLEIQLEAIAVEVATQRESHKVVLDRAVIPPDLPNLSLDEFEA</sequence>
<dbReference type="OrthoDB" id="452859at2"/>
<gene>
    <name evidence="2" type="ORF">C7B65_01480</name>
</gene>
<dbReference type="STRING" id="1920490.GCA_001895925_00845"/>
<feature type="region of interest" description="Disordered" evidence="1">
    <location>
        <begin position="320"/>
        <end position="342"/>
    </location>
</feature>
<keyword evidence="3" id="KW-1185">Reference proteome</keyword>
<dbReference type="RefSeq" id="WP_106253883.1">
    <property type="nucleotide sequence ID" value="NZ_MPPI01000001.1"/>
</dbReference>
<evidence type="ECO:0000256" key="1">
    <source>
        <dbReference type="SAM" id="MobiDB-lite"/>
    </source>
</evidence>
<name>A0A2T1DNP2_9CYAN</name>
<dbReference type="AlphaFoldDB" id="A0A2T1DNP2"/>
<dbReference type="Proteomes" id="UP000238634">
    <property type="component" value="Unassembled WGS sequence"/>
</dbReference>